<organism evidence="1 2">
    <name type="scientific">Mya arenaria</name>
    <name type="common">Soft-shell clam</name>
    <dbReference type="NCBI Taxonomy" id="6604"/>
    <lineage>
        <taxon>Eukaryota</taxon>
        <taxon>Metazoa</taxon>
        <taxon>Spiralia</taxon>
        <taxon>Lophotrochozoa</taxon>
        <taxon>Mollusca</taxon>
        <taxon>Bivalvia</taxon>
        <taxon>Autobranchia</taxon>
        <taxon>Heteroconchia</taxon>
        <taxon>Euheterodonta</taxon>
        <taxon>Imparidentia</taxon>
        <taxon>Neoheterodontei</taxon>
        <taxon>Myida</taxon>
        <taxon>Myoidea</taxon>
        <taxon>Myidae</taxon>
        <taxon>Mya</taxon>
    </lineage>
</organism>
<accession>A0ABY7EHD6</accession>
<evidence type="ECO:0000313" key="1">
    <source>
        <dbReference type="EMBL" id="WAR08357.1"/>
    </source>
</evidence>
<keyword evidence="2" id="KW-1185">Reference proteome</keyword>
<dbReference type="Proteomes" id="UP001164746">
    <property type="component" value="Chromosome 6"/>
</dbReference>
<gene>
    <name evidence="1" type="ORF">MAR_018315</name>
</gene>
<reference evidence="1" key="1">
    <citation type="submission" date="2022-11" db="EMBL/GenBank/DDBJ databases">
        <title>Centuries of genome instability and evolution in soft-shell clam transmissible cancer (bioRxiv).</title>
        <authorList>
            <person name="Hart S.F.M."/>
            <person name="Yonemitsu M.A."/>
            <person name="Giersch R.M."/>
            <person name="Beal B.F."/>
            <person name="Arriagada G."/>
            <person name="Davis B.W."/>
            <person name="Ostrander E.A."/>
            <person name="Goff S.P."/>
            <person name="Metzger M.J."/>
        </authorList>
    </citation>
    <scope>NUCLEOTIDE SEQUENCE</scope>
    <source>
        <strain evidence="1">MELC-2E11</strain>
        <tissue evidence="1">Siphon/mantle</tissue>
    </source>
</reference>
<sequence length="78" mass="8901">MKEKNETIVQFLLSKEVKAYLLKIMQGKQASNLYTIFTGLSQRAKRAIKQSGCCPIDDDDDEQVHLLTCLTEFDNIYG</sequence>
<name>A0ABY7EHD6_MYAAR</name>
<dbReference type="EMBL" id="CP111017">
    <property type="protein sequence ID" value="WAR08357.1"/>
    <property type="molecule type" value="Genomic_DNA"/>
</dbReference>
<protein>
    <submittedName>
        <fullName evidence="1">Uncharacterized protein</fullName>
    </submittedName>
</protein>
<evidence type="ECO:0000313" key="2">
    <source>
        <dbReference type="Proteomes" id="UP001164746"/>
    </source>
</evidence>
<proteinExistence type="predicted"/>